<accession>A0A8H6LE93</accession>
<sequence>MNSPLILMMTIPVIDKLDLHPNLGIRVANYLSKDILTLDNWTPWVRCNTSVVTSKNEVVYDSRVECPDFEFRAITFRGVVSIEQSWNANDVLISKSKFPPQNLDVAVDSLSALIVQLHKPHTAQ</sequence>
<proteinExistence type="predicted"/>
<name>A0A8H6LE93_FUSOX</name>
<evidence type="ECO:0000313" key="1">
    <source>
        <dbReference type="EMBL" id="KAF6515958.1"/>
    </source>
</evidence>
<organism evidence="1 2">
    <name type="scientific">Fusarium oxysporum f. sp. conglutinans</name>
    <dbReference type="NCBI Taxonomy" id="100902"/>
    <lineage>
        <taxon>Eukaryota</taxon>
        <taxon>Fungi</taxon>
        <taxon>Dikarya</taxon>
        <taxon>Ascomycota</taxon>
        <taxon>Pezizomycotina</taxon>
        <taxon>Sordariomycetes</taxon>
        <taxon>Hypocreomycetidae</taxon>
        <taxon>Hypocreales</taxon>
        <taxon>Nectriaceae</taxon>
        <taxon>Fusarium</taxon>
        <taxon>Fusarium oxysporum species complex</taxon>
    </lineage>
</organism>
<reference evidence="1 2" key="1">
    <citation type="journal article" date="2020" name="bioRxiv">
        <title>A chromosome-scale genome assembly for the Fusarium oxysporum strain Fo5176 to establish a model Arabidopsis-fungal pathosystem.</title>
        <authorList>
            <person name="Fokkens L."/>
            <person name="Guo L."/>
            <person name="Dora S."/>
            <person name="Wang B."/>
            <person name="Ye K."/>
            <person name="Sanchez-Rodriguez C."/>
            <person name="Croll D."/>
        </authorList>
    </citation>
    <scope>NUCLEOTIDE SEQUENCE [LARGE SCALE GENOMIC DNA]</scope>
    <source>
        <strain evidence="1 2">Fo5176</strain>
    </source>
</reference>
<gene>
    <name evidence="1" type="ORF">HZS61_004699</name>
</gene>
<protein>
    <submittedName>
        <fullName evidence="1">Uncharacterized protein</fullName>
    </submittedName>
</protein>
<evidence type="ECO:0000313" key="2">
    <source>
        <dbReference type="Proteomes" id="UP000593570"/>
    </source>
</evidence>
<dbReference type="AlphaFoldDB" id="A0A8H6LE93"/>
<comment type="caution">
    <text evidence="1">The sequence shown here is derived from an EMBL/GenBank/DDBJ whole genome shotgun (WGS) entry which is preliminary data.</text>
</comment>
<dbReference type="EMBL" id="JACDXP010000013">
    <property type="protein sequence ID" value="KAF6515958.1"/>
    <property type="molecule type" value="Genomic_DNA"/>
</dbReference>
<dbReference type="Proteomes" id="UP000593570">
    <property type="component" value="Unassembled WGS sequence"/>
</dbReference>